<evidence type="ECO:0000313" key="3">
    <source>
        <dbReference type="Proteomes" id="UP000756132"/>
    </source>
</evidence>
<dbReference type="KEGG" id="ffu:CLAFUR5_05782"/>
<feature type="compositionally biased region" description="Basic and acidic residues" evidence="1">
    <location>
        <begin position="333"/>
        <end position="352"/>
    </location>
</feature>
<feature type="compositionally biased region" description="Polar residues" evidence="1">
    <location>
        <begin position="700"/>
        <end position="711"/>
    </location>
</feature>
<feature type="compositionally biased region" description="Polar residues" evidence="1">
    <location>
        <begin position="207"/>
        <end position="259"/>
    </location>
</feature>
<gene>
    <name evidence="2" type="ORF">CLAFUR5_05782</name>
</gene>
<evidence type="ECO:0000256" key="1">
    <source>
        <dbReference type="SAM" id="MobiDB-lite"/>
    </source>
</evidence>
<feature type="region of interest" description="Disordered" evidence="1">
    <location>
        <begin position="517"/>
        <end position="572"/>
    </location>
</feature>
<feature type="region of interest" description="Disordered" evidence="1">
    <location>
        <begin position="167"/>
        <end position="192"/>
    </location>
</feature>
<sequence length="838" mass="92220">MRPKFNIPKLDLKISSLRPDAKAWRDQYAQYALSPDSRPSTPKSVRPPMPHDVEADLRAACTYIVTHPKPSHEVWGLDATRPALDYAAIKAAEPAPATAPAPLPARKSSLRAKVEARLEAVMHESALPSTKYSYKPNVQTDELFKHEETIILPNNARSRADLLMAPEPPRHVMSSTGTHSESHSHSSSQQQVVIPTHVDPAVKIRTSARSDSVGTTGSTPHTDSTDYPWSTSTGITSAFNTPARSSKRASTQNVVSENGSVPKLEAANAEWMKQELEKHRKTIEQREREREKLLEEQHNLVRLDKDNATMRSVSQPHAAMSQVPPRKPVPVRPEGRQAKDLSRPGTRQDTRSDQSSLAPKGRGRADSVRTEQSQQTTDQEPRGRFPQRSNSRLRNVSRTAKRAVSRAGSVTNDLIGHYLRPDAETKSQGPTSPILGHRSPSRTRHIATNVKDYFRPSTASGSRKTSMDAVRGHVRNPSTDSFHSATSGRPGSEVAHKPWKGWRLHNKNISHITPEISRRASAASGKRTVDLSSSHKPAINLNRELPPLPSLDSWKDDPELKHPVTSKPPAAASVTAAIAPAYHGLKRALSKRDIWSKPTSRPSNQVGSPTPPQSGKQSIDSRRLNLHITTDSSVPSPPLMSSGTGPSMDEPDLHYLSMTTLSTTKSAEPRAKTPLGDPGRSRLRSKSGLASRPDVLRPQLTRNTSQQFRSGTEQERPAVVLTGNPNLLYHSRAVAAGLVDDPTRAPSPSMSGKMGHSRQSSAGRQPSMDEYARMMDPRYQNTVEIGARKAADKDRSRKHWWKKQDHKQASWMDRVTKSGARNGMLVAENTAGSPVARY</sequence>
<feature type="compositionally biased region" description="Polar residues" evidence="1">
    <location>
        <begin position="657"/>
        <end position="666"/>
    </location>
</feature>
<dbReference type="RefSeq" id="XP_047761829.1">
    <property type="nucleotide sequence ID" value="XM_047904930.1"/>
</dbReference>
<protein>
    <submittedName>
        <fullName evidence="2">Uncharacterized protein</fullName>
    </submittedName>
</protein>
<accession>A0A9Q8LHF7</accession>
<keyword evidence="3" id="KW-1185">Reference proteome</keyword>
<name>A0A9Q8LHF7_PASFU</name>
<proteinExistence type="predicted"/>
<feature type="region of interest" description="Disordered" evidence="1">
    <location>
        <begin position="593"/>
        <end position="718"/>
    </location>
</feature>
<feature type="region of interest" description="Disordered" evidence="1">
    <location>
        <begin position="31"/>
        <end position="51"/>
    </location>
</feature>
<feature type="compositionally biased region" description="Low complexity" evidence="1">
    <location>
        <begin position="174"/>
        <end position="191"/>
    </location>
</feature>
<feature type="compositionally biased region" description="Basic and acidic residues" evidence="1">
    <location>
        <begin position="295"/>
        <end position="308"/>
    </location>
</feature>
<reference evidence="2" key="1">
    <citation type="submission" date="2021-12" db="EMBL/GenBank/DDBJ databases">
        <authorList>
            <person name="Zaccaron A."/>
            <person name="Stergiopoulos I."/>
        </authorList>
    </citation>
    <scope>NUCLEOTIDE SEQUENCE</scope>
    <source>
        <strain evidence="2">Race5_Kim</strain>
    </source>
</reference>
<dbReference type="GeneID" id="71985660"/>
<organism evidence="2 3">
    <name type="scientific">Passalora fulva</name>
    <name type="common">Tomato leaf mold</name>
    <name type="synonym">Cladosporium fulvum</name>
    <dbReference type="NCBI Taxonomy" id="5499"/>
    <lineage>
        <taxon>Eukaryota</taxon>
        <taxon>Fungi</taxon>
        <taxon>Dikarya</taxon>
        <taxon>Ascomycota</taxon>
        <taxon>Pezizomycotina</taxon>
        <taxon>Dothideomycetes</taxon>
        <taxon>Dothideomycetidae</taxon>
        <taxon>Mycosphaerellales</taxon>
        <taxon>Mycosphaerellaceae</taxon>
        <taxon>Fulvia</taxon>
    </lineage>
</organism>
<feature type="compositionally biased region" description="Polar residues" evidence="1">
    <location>
        <begin position="627"/>
        <end position="645"/>
    </location>
</feature>
<dbReference type="EMBL" id="CP090167">
    <property type="protein sequence ID" value="UJO17463.1"/>
    <property type="molecule type" value="Genomic_DNA"/>
</dbReference>
<feature type="region of interest" description="Disordered" evidence="1">
    <location>
        <begin position="739"/>
        <end position="766"/>
    </location>
</feature>
<feature type="compositionally biased region" description="Polar residues" evidence="1">
    <location>
        <begin position="387"/>
        <end position="398"/>
    </location>
</feature>
<feature type="region of interest" description="Disordered" evidence="1">
    <location>
        <begin position="788"/>
        <end position="812"/>
    </location>
</feature>
<dbReference type="OrthoDB" id="5430532at2759"/>
<dbReference type="AlphaFoldDB" id="A0A9Q8LHF7"/>
<evidence type="ECO:0000313" key="2">
    <source>
        <dbReference type="EMBL" id="UJO17463.1"/>
    </source>
</evidence>
<dbReference type="Proteomes" id="UP000756132">
    <property type="component" value="Chromosome 5"/>
</dbReference>
<reference evidence="2" key="2">
    <citation type="journal article" date="2022" name="Microb. Genom.">
        <title>A chromosome-scale genome assembly of the tomato pathogen Cladosporium fulvum reveals a compartmentalized genome architecture and the presence of a dispensable chromosome.</title>
        <authorList>
            <person name="Zaccaron A.Z."/>
            <person name="Chen L.H."/>
            <person name="Samaras A."/>
            <person name="Stergiopoulos I."/>
        </authorList>
    </citation>
    <scope>NUCLEOTIDE SEQUENCE</scope>
    <source>
        <strain evidence="2">Race5_Kim</strain>
    </source>
</reference>
<feature type="region of interest" description="Disordered" evidence="1">
    <location>
        <begin position="206"/>
        <end position="261"/>
    </location>
</feature>
<feature type="compositionally biased region" description="Polar residues" evidence="1">
    <location>
        <begin position="476"/>
        <end position="489"/>
    </location>
</feature>
<dbReference type="OMA" id="KPSHEVW"/>
<feature type="compositionally biased region" description="Basic and acidic residues" evidence="1">
    <location>
        <begin position="553"/>
        <end position="562"/>
    </location>
</feature>
<feature type="compositionally biased region" description="Polar residues" evidence="1">
    <location>
        <begin position="597"/>
        <end position="618"/>
    </location>
</feature>
<feature type="region of interest" description="Disordered" evidence="1">
    <location>
        <begin position="295"/>
        <end position="496"/>
    </location>
</feature>